<evidence type="ECO:0000313" key="17">
    <source>
        <dbReference type="Proteomes" id="UP001597079"/>
    </source>
</evidence>
<evidence type="ECO:0000256" key="11">
    <source>
        <dbReference type="ARBA" id="ARBA00022989"/>
    </source>
</evidence>
<protein>
    <recommendedName>
        <fullName evidence="3">histidine kinase</fullName>
        <ecNumber evidence="3">2.7.13.3</ecNumber>
    </recommendedName>
</protein>
<evidence type="ECO:0000256" key="6">
    <source>
        <dbReference type="ARBA" id="ARBA00022679"/>
    </source>
</evidence>
<evidence type="ECO:0000256" key="10">
    <source>
        <dbReference type="ARBA" id="ARBA00022840"/>
    </source>
</evidence>
<keyword evidence="5" id="KW-0597">Phosphoprotein</keyword>
<evidence type="ECO:0000256" key="12">
    <source>
        <dbReference type="ARBA" id="ARBA00023012"/>
    </source>
</evidence>
<feature type="domain" description="Histidine kinase" evidence="15">
    <location>
        <begin position="135"/>
        <end position="364"/>
    </location>
</feature>
<dbReference type="PANTHER" id="PTHR45453:SF2">
    <property type="entry name" value="HISTIDINE KINASE"/>
    <property type="match status" value="1"/>
</dbReference>
<evidence type="ECO:0000313" key="16">
    <source>
        <dbReference type="EMBL" id="MFD1675453.1"/>
    </source>
</evidence>
<dbReference type="InterPro" id="IPR003594">
    <property type="entry name" value="HATPase_dom"/>
</dbReference>
<keyword evidence="6" id="KW-0808">Transferase</keyword>
<reference evidence="17" key="1">
    <citation type="journal article" date="2019" name="Int. J. Syst. Evol. Microbiol.">
        <title>The Global Catalogue of Microorganisms (GCM) 10K type strain sequencing project: providing services to taxonomists for standard genome sequencing and annotation.</title>
        <authorList>
            <consortium name="The Broad Institute Genomics Platform"/>
            <consortium name="The Broad Institute Genome Sequencing Center for Infectious Disease"/>
            <person name="Wu L."/>
            <person name="Ma J."/>
        </authorList>
    </citation>
    <scope>NUCLEOTIDE SEQUENCE [LARGE SCALE GENOMIC DNA]</scope>
    <source>
        <strain evidence="17">CGMCC 1.12286</strain>
    </source>
</reference>
<gene>
    <name evidence="16" type="ORF">ACFSB2_12195</name>
</gene>
<dbReference type="EC" id="2.7.13.3" evidence="3"/>
<dbReference type="SUPFAM" id="SSF55874">
    <property type="entry name" value="ATPase domain of HSP90 chaperone/DNA topoisomerase II/histidine kinase"/>
    <property type="match status" value="1"/>
</dbReference>
<sequence length="372" mass="42527">MFRQALKHYVREFGGLACWLLAALLLTGLTVWLGDIAHHQRATSDEFLYALSLGVIVSIFGFAIHFSRRYRFYVFATRQIGNLRQLEDVESLILLAQTPVHRWFAHILRNYAQQAALELQEIERRRAFYETFTTRFAHQMKTPLTVLRLLMQDLKSAQGAHSQTVNLNETLDTMEAEAARMEQALETMLYTARLQSFSFDTHMTSFDVVPLLRELVNEHKAAWIRAKIYPQVEASTERIVVYADDKWLRFICDQIVRNALQYGYRVDAQGQPTGEATTFQIRVSVTPTQTQIAFVDHGIGIRARDVRRVFEPFFTGQNGRLHSRATGMGLYLAAQAAKRIGVDLHVESALHQGTTVSMTIPTPAFITPYLEQ</sequence>
<feature type="transmembrane region" description="Helical" evidence="14">
    <location>
        <begin position="12"/>
        <end position="34"/>
    </location>
</feature>
<evidence type="ECO:0000256" key="3">
    <source>
        <dbReference type="ARBA" id="ARBA00012438"/>
    </source>
</evidence>
<name>A0ABW4JIV2_9BACL</name>
<dbReference type="SMART" id="SM00388">
    <property type="entry name" value="HisKA"/>
    <property type="match status" value="1"/>
</dbReference>
<keyword evidence="17" id="KW-1185">Reference proteome</keyword>
<keyword evidence="4" id="KW-1003">Cell membrane</keyword>
<evidence type="ECO:0000256" key="4">
    <source>
        <dbReference type="ARBA" id="ARBA00022475"/>
    </source>
</evidence>
<keyword evidence="11 14" id="KW-1133">Transmembrane helix</keyword>
<dbReference type="CDD" id="cd00082">
    <property type="entry name" value="HisKA"/>
    <property type="match status" value="1"/>
</dbReference>
<accession>A0ABW4JIV2</accession>
<dbReference type="GO" id="GO:0016301">
    <property type="term" value="F:kinase activity"/>
    <property type="evidence" value="ECO:0007669"/>
    <property type="project" value="UniProtKB-KW"/>
</dbReference>
<dbReference type="SMART" id="SM00387">
    <property type="entry name" value="HATPase_c"/>
    <property type="match status" value="1"/>
</dbReference>
<dbReference type="InterPro" id="IPR004358">
    <property type="entry name" value="Sig_transdc_His_kin-like_C"/>
</dbReference>
<keyword evidence="13 14" id="KW-0472">Membrane</keyword>
<evidence type="ECO:0000256" key="2">
    <source>
        <dbReference type="ARBA" id="ARBA00004651"/>
    </source>
</evidence>
<evidence type="ECO:0000256" key="7">
    <source>
        <dbReference type="ARBA" id="ARBA00022692"/>
    </source>
</evidence>
<dbReference type="Pfam" id="PF02518">
    <property type="entry name" value="HATPase_c"/>
    <property type="match status" value="1"/>
</dbReference>
<dbReference type="PROSITE" id="PS50109">
    <property type="entry name" value="HIS_KIN"/>
    <property type="match status" value="1"/>
</dbReference>
<comment type="caution">
    <text evidence="16">The sequence shown here is derived from an EMBL/GenBank/DDBJ whole genome shotgun (WGS) entry which is preliminary data.</text>
</comment>
<dbReference type="Pfam" id="PF00512">
    <property type="entry name" value="HisKA"/>
    <property type="match status" value="1"/>
</dbReference>
<dbReference type="EMBL" id="JBHUCX010000028">
    <property type="protein sequence ID" value="MFD1675453.1"/>
    <property type="molecule type" value="Genomic_DNA"/>
</dbReference>
<dbReference type="PRINTS" id="PR00344">
    <property type="entry name" value="BCTRLSENSOR"/>
</dbReference>
<dbReference type="InterPro" id="IPR005467">
    <property type="entry name" value="His_kinase_dom"/>
</dbReference>
<dbReference type="InterPro" id="IPR036890">
    <property type="entry name" value="HATPase_C_sf"/>
</dbReference>
<keyword evidence="8" id="KW-0547">Nucleotide-binding</keyword>
<keyword evidence="12" id="KW-0902">Two-component regulatory system</keyword>
<feature type="transmembrane region" description="Helical" evidence="14">
    <location>
        <begin position="46"/>
        <end position="66"/>
    </location>
</feature>
<dbReference type="Gene3D" id="3.30.565.10">
    <property type="entry name" value="Histidine kinase-like ATPase, C-terminal domain"/>
    <property type="match status" value="1"/>
</dbReference>
<evidence type="ECO:0000256" key="5">
    <source>
        <dbReference type="ARBA" id="ARBA00022553"/>
    </source>
</evidence>
<evidence type="ECO:0000256" key="8">
    <source>
        <dbReference type="ARBA" id="ARBA00022741"/>
    </source>
</evidence>
<dbReference type="Gene3D" id="1.10.287.130">
    <property type="match status" value="1"/>
</dbReference>
<evidence type="ECO:0000256" key="9">
    <source>
        <dbReference type="ARBA" id="ARBA00022777"/>
    </source>
</evidence>
<keyword evidence="7 14" id="KW-0812">Transmembrane</keyword>
<keyword evidence="9 16" id="KW-0418">Kinase</keyword>
<organism evidence="16 17">
    <name type="scientific">Alicyclobacillus fodiniaquatilis</name>
    <dbReference type="NCBI Taxonomy" id="1661150"/>
    <lineage>
        <taxon>Bacteria</taxon>
        <taxon>Bacillati</taxon>
        <taxon>Bacillota</taxon>
        <taxon>Bacilli</taxon>
        <taxon>Bacillales</taxon>
        <taxon>Alicyclobacillaceae</taxon>
        <taxon>Alicyclobacillus</taxon>
    </lineage>
</organism>
<dbReference type="InterPro" id="IPR036097">
    <property type="entry name" value="HisK_dim/P_sf"/>
</dbReference>
<evidence type="ECO:0000256" key="13">
    <source>
        <dbReference type="ARBA" id="ARBA00023136"/>
    </source>
</evidence>
<comment type="catalytic activity">
    <reaction evidence="1">
        <text>ATP + protein L-histidine = ADP + protein N-phospho-L-histidine.</text>
        <dbReference type="EC" id="2.7.13.3"/>
    </reaction>
</comment>
<dbReference type="InterPro" id="IPR003661">
    <property type="entry name" value="HisK_dim/P_dom"/>
</dbReference>
<proteinExistence type="predicted"/>
<evidence type="ECO:0000256" key="1">
    <source>
        <dbReference type="ARBA" id="ARBA00000085"/>
    </source>
</evidence>
<dbReference type="SUPFAM" id="SSF47384">
    <property type="entry name" value="Homodimeric domain of signal transducing histidine kinase"/>
    <property type="match status" value="1"/>
</dbReference>
<evidence type="ECO:0000259" key="15">
    <source>
        <dbReference type="PROSITE" id="PS50109"/>
    </source>
</evidence>
<dbReference type="InterPro" id="IPR050351">
    <property type="entry name" value="BphY/WalK/GraS-like"/>
</dbReference>
<dbReference type="PANTHER" id="PTHR45453">
    <property type="entry name" value="PHOSPHATE REGULON SENSOR PROTEIN PHOR"/>
    <property type="match status" value="1"/>
</dbReference>
<dbReference type="Proteomes" id="UP001597079">
    <property type="component" value="Unassembled WGS sequence"/>
</dbReference>
<evidence type="ECO:0000256" key="14">
    <source>
        <dbReference type="SAM" id="Phobius"/>
    </source>
</evidence>
<dbReference type="RefSeq" id="WP_377943324.1">
    <property type="nucleotide sequence ID" value="NZ_JBHUCX010000028.1"/>
</dbReference>
<keyword evidence="10" id="KW-0067">ATP-binding</keyword>
<comment type="subcellular location">
    <subcellularLocation>
        <location evidence="2">Cell membrane</location>
        <topology evidence="2">Multi-pass membrane protein</topology>
    </subcellularLocation>
</comment>